<sequence>MSRVCNNKNNKGFSLIELIVAVAIIGVLAGIGTVMFLQELPLYRLRDATRLLFSDIQSARIYALRNGSPCILEQFPANGNSYRIVQGGTVIKSVDLGGFTGVSFGSMDAAAPAPDSGTFTGNQLVIQPSGIASTGSFYLKNNRNPADGRRIAVNASGRPIISVWDSATNSYK</sequence>
<reference evidence="13" key="1">
    <citation type="journal article" date="2020" name="mSystems">
        <title>Genome- and Community-Level Interaction Insights into Carbon Utilization and Element Cycling Functions of Hydrothermarchaeota in Hydrothermal Sediment.</title>
        <authorList>
            <person name="Zhou Z."/>
            <person name="Liu Y."/>
            <person name="Xu W."/>
            <person name="Pan J."/>
            <person name="Luo Z.H."/>
            <person name="Li M."/>
        </authorList>
    </citation>
    <scope>NUCLEOTIDE SEQUENCE [LARGE SCALE GENOMIC DNA]</scope>
    <source>
        <strain evidence="13">SpSt-349</strain>
    </source>
</reference>
<feature type="domain" description="General secretion pathway GspH" evidence="12">
    <location>
        <begin position="48"/>
        <end position="157"/>
    </location>
</feature>
<evidence type="ECO:0000256" key="10">
    <source>
        <dbReference type="ARBA" id="ARBA00030775"/>
    </source>
</evidence>
<organism evidence="13">
    <name type="scientific">Geobacter metallireducens</name>
    <dbReference type="NCBI Taxonomy" id="28232"/>
    <lineage>
        <taxon>Bacteria</taxon>
        <taxon>Pseudomonadati</taxon>
        <taxon>Thermodesulfobacteriota</taxon>
        <taxon>Desulfuromonadia</taxon>
        <taxon>Geobacterales</taxon>
        <taxon>Geobacteraceae</taxon>
        <taxon>Geobacter</taxon>
    </lineage>
</organism>
<dbReference type="SUPFAM" id="SSF54523">
    <property type="entry name" value="Pili subunits"/>
    <property type="match status" value="1"/>
</dbReference>
<dbReference type="GO" id="GO:0015627">
    <property type="term" value="C:type II protein secretion system complex"/>
    <property type="evidence" value="ECO:0007669"/>
    <property type="project" value="InterPro"/>
</dbReference>
<evidence type="ECO:0000256" key="11">
    <source>
        <dbReference type="SAM" id="Phobius"/>
    </source>
</evidence>
<keyword evidence="4" id="KW-0488">Methylation</keyword>
<evidence type="ECO:0000256" key="2">
    <source>
        <dbReference type="ARBA" id="ARBA00021549"/>
    </source>
</evidence>
<name>A0A831UFZ1_GEOME</name>
<keyword evidence="8 11" id="KW-0472">Membrane</keyword>
<dbReference type="InterPro" id="IPR045584">
    <property type="entry name" value="Pilin-like"/>
</dbReference>
<evidence type="ECO:0000256" key="9">
    <source>
        <dbReference type="ARBA" id="ARBA00025772"/>
    </source>
</evidence>
<keyword evidence="7 11" id="KW-1133">Transmembrane helix</keyword>
<dbReference type="Gene3D" id="3.30.700.10">
    <property type="entry name" value="Glycoprotein, Type 4 Pilin"/>
    <property type="match status" value="1"/>
</dbReference>
<dbReference type="GO" id="GO:0005886">
    <property type="term" value="C:plasma membrane"/>
    <property type="evidence" value="ECO:0007669"/>
    <property type="project" value="UniProtKB-SubCell"/>
</dbReference>
<comment type="similarity">
    <text evidence="9">Belongs to the GSP H family.</text>
</comment>
<comment type="caution">
    <text evidence="13">The sequence shown here is derived from an EMBL/GenBank/DDBJ whole genome shotgun (WGS) entry which is preliminary data.</text>
</comment>
<feature type="transmembrane region" description="Helical" evidence="11">
    <location>
        <begin position="12"/>
        <end position="37"/>
    </location>
</feature>
<evidence type="ECO:0000313" key="13">
    <source>
        <dbReference type="EMBL" id="HEN43642.1"/>
    </source>
</evidence>
<proteinExistence type="inferred from homology"/>
<dbReference type="Pfam" id="PF12019">
    <property type="entry name" value="GspH"/>
    <property type="match status" value="1"/>
</dbReference>
<evidence type="ECO:0000256" key="6">
    <source>
        <dbReference type="ARBA" id="ARBA00022692"/>
    </source>
</evidence>
<protein>
    <recommendedName>
        <fullName evidence="2">Type II secretion system protein H</fullName>
    </recommendedName>
    <alternativeName>
        <fullName evidence="10">General secretion pathway protein H</fullName>
    </alternativeName>
</protein>
<evidence type="ECO:0000256" key="3">
    <source>
        <dbReference type="ARBA" id="ARBA00022475"/>
    </source>
</evidence>
<comment type="subcellular location">
    <subcellularLocation>
        <location evidence="1">Cell inner membrane</location>
        <topology evidence="1">Single-pass membrane protein</topology>
    </subcellularLocation>
</comment>
<dbReference type="EMBL" id="DSOV01000071">
    <property type="protein sequence ID" value="HEN43642.1"/>
    <property type="molecule type" value="Genomic_DNA"/>
</dbReference>
<dbReference type="NCBIfam" id="TIGR02532">
    <property type="entry name" value="IV_pilin_GFxxxE"/>
    <property type="match status" value="1"/>
</dbReference>
<evidence type="ECO:0000256" key="1">
    <source>
        <dbReference type="ARBA" id="ARBA00004377"/>
    </source>
</evidence>
<dbReference type="InterPro" id="IPR022346">
    <property type="entry name" value="T2SS_GspH"/>
</dbReference>
<keyword evidence="5" id="KW-0997">Cell inner membrane</keyword>
<evidence type="ECO:0000256" key="7">
    <source>
        <dbReference type="ARBA" id="ARBA00022989"/>
    </source>
</evidence>
<evidence type="ECO:0000256" key="4">
    <source>
        <dbReference type="ARBA" id="ARBA00022481"/>
    </source>
</evidence>
<accession>A0A831UFZ1</accession>
<evidence type="ECO:0000256" key="5">
    <source>
        <dbReference type="ARBA" id="ARBA00022519"/>
    </source>
</evidence>
<dbReference type="GO" id="GO:0015628">
    <property type="term" value="P:protein secretion by the type II secretion system"/>
    <property type="evidence" value="ECO:0007669"/>
    <property type="project" value="InterPro"/>
</dbReference>
<keyword evidence="3" id="KW-1003">Cell membrane</keyword>
<dbReference type="AlphaFoldDB" id="A0A831UFZ1"/>
<gene>
    <name evidence="13" type="ORF">ENQ87_14975</name>
</gene>
<dbReference type="Pfam" id="PF07963">
    <property type="entry name" value="N_methyl"/>
    <property type="match status" value="1"/>
</dbReference>
<evidence type="ECO:0000256" key="8">
    <source>
        <dbReference type="ARBA" id="ARBA00023136"/>
    </source>
</evidence>
<evidence type="ECO:0000259" key="12">
    <source>
        <dbReference type="Pfam" id="PF12019"/>
    </source>
</evidence>
<dbReference type="InterPro" id="IPR012902">
    <property type="entry name" value="N_methyl_site"/>
</dbReference>
<keyword evidence="6 11" id="KW-0812">Transmembrane</keyword>